<accession>A0A0G1S627</accession>
<dbReference type="Proteomes" id="UP000034502">
    <property type="component" value="Unassembled WGS sequence"/>
</dbReference>
<evidence type="ECO:0000313" key="2">
    <source>
        <dbReference type="Proteomes" id="UP000034502"/>
    </source>
</evidence>
<evidence type="ECO:0000313" key="1">
    <source>
        <dbReference type="EMBL" id="KKU64836.1"/>
    </source>
</evidence>
<proteinExistence type="predicted"/>
<gene>
    <name evidence="1" type="ORF">UX86_C0004G0037</name>
</gene>
<dbReference type="STRING" id="1618364.UX86_C0004G0037"/>
<dbReference type="EMBL" id="LCNU01000004">
    <property type="protein sequence ID" value="KKU64836.1"/>
    <property type="molecule type" value="Genomic_DNA"/>
</dbReference>
<name>A0A0G1S627_9BACT</name>
<organism evidence="1 2">
    <name type="scientific">Candidatus Amesbacteria bacterium GW2011_GWC1_47_15</name>
    <dbReference type="NCBI Taxonomy" id="1618364"/>
    <lineage>
        <taxon>Bacteria</taxon>
        <taxon>Candidatus Amesiibacteriota</taxon>
    </lineage>
</organism>
<protein>
    <submittedName>
        <fullName evidence="1">Uncharacterized protein</fullName>
    </submittedName>
</protein>
<dbReference type="AlphaFoldDB" id="A0A0G1S627"/>
<comment type="caution">
    <text evidence="1">The sequence shown here is derived from an EMBL/GenBank/DDBJ whole genome shotgun (WGS) entry which is preliminary data.</text>
</comment>
<reference evidence="1 2" key="1">
    <citation type="journal article" date="2015" name="Nature">
        <title>rRNA introns, odd ribosomes, and small enigmatic genomes across a large radiation of phyla.</title>
        <authorList>
            <person name="Brown C.T."/>
            <person name="Hug L.A."/>
            <person name="Thomas B.C."/>
            <person name="Sharon I."/>
            <person name="Castelle C.J."/>
            <person name="Singh A."/>
            <person name="Wilkins M.J."/>
            <person name="Williams K.H."/>
            <person name="Banfield J.F."/>
        </authorList>
    </citation>
    <scope>NUCLEOTIDE SEQUENCE [LARGE SCALE GENOMIC DNA]</scope>
</reference>
<sequence>MEEGGYDREGRPVRIVRIKGNQGNLRDLKVGEIWGDASTKKVLKKVDQKRTLEALSNYEGRLPHDEKFKMMVQNATSRVNEIRATLGMPPIKMMEVELLPDDVMQRAAGTPIGDCNYGFVKMFRGKIFTSEMKNLPDFFKEGVLIHEGVHEYVQTSPTVVGEGTFIKDVAIVNPELNFWARDSGGKRQRSSDRSITVELPAYFFEGEYHRKFNENKLSAFNIRVEGGGEWRVIINSGNGVLSDYLSSGESLTSADIMVQLAYEMQKAVPKIGGEDFITALLRCGFDPKWQKQVSKAVNNEFGHGFYGRLKSTPINESYKLLAEVQGRIYGHN</sequence>